<dbReference type="EMBL" id="CP001134">
    <property type="protein sequence ID" value="ACH64814.1"/>
    <property type="molecule type" value="Genomic_DNA"/>
</dbReference>
<evidence type="ECO:0000313" key="4">
    <source>
        <dbReference type="EMBL" id="ACH64814.1"/>
    </source>
</evidence>
<keyword evidence="3" id="KW-0812">Transmembrane</keyword>
<keyword evidence="1" id="KW-0175">Coiled coil</keyword>
<name>B5EW72_ALIFM</name>
<dbReference type="AlphaFoldDB" id="B5EW72"/>
<proteinExistence type="predicted"/>
<dbReference type="RefSeq" id="WP_012534597.1">
    <property type="nucleotide sequence ID" value="NC_011185.1"/>
</dbReference>
<keyword evidence="3" id="KW-1133">Transmembrane helix</keyword>
<reference evidence="5" key="1">
    <citation type="submission" date="2008-08" db="EMBL/GenBank/DDBJ databases">
        <title>Complete sequence of Vibrio fischeri strain MJ11.</title>
        <authorList>
            <person name="Mandel M.J."/>
            <person name="Stabb E.V."/>
            <person name="Ruby E.G."/>
            <person name="Ferriera S."/>
            <person name="Johnson J."/>
            <person name="Kravitz S."/>
            <person name="Beeson K."/>
            <person name="Sutton G."/>
            <person name="Rogers Y.-H."/>
            <person name="Friedman R."/>
            <person name="Frazier M."/>
            <person name="Venter J.C."/>
        </authorList>
    </citation>
    <scope>NUCLEOTIDE SEQUENCE [LARGE SCALE GENOMIC DNA]</scope>
    <source>
        <strain evidence="5">MJ11</strain>
        <plasmid evidence="5">Plasmid pMJ100</plasmid>
    </source>
</reference>
<dbReference type="KEGG" id="vfm:VFMJ11_B0129"/>
<sequence length="473" mass="52049">MSNPLDSASGKAINSIKKKKLQRRRMIVGSIVIFIVSIGSIAAYIQTSKSAQLLNERQRTKNARSDVSTSAASMTKSSSKDVKPSTSPSVVAANDAQELEKAEAIKNGTSHIDNSSALSSTPEQKVDFDPASKKQETPKKEEINKKPESTKAEVKAETKPVEEKKPTRKEIVNSNMAKLFKSEVKSYHPTAFNTTAYVSNFESKYTIGTSLSIIPEGDVGLHKNPHVLSIKEEKLAKEQAKAEEIEKNKVALENNKSNDDKAVTEDMVRILNMGDKAVGQITEAINSDYGLDVFIDLYDPPLTGVRVRAQFELNPYQDGILLKVTELQFKDYRQSITGYAVDILQGSKPLFDNEVDTHFAERFWARGSAAFIAPWLDFVTASSTTVVNDGVVIETPNVVGTVDRIVGSLASVAKEFLPDLQKRADIPPTVSVPMNYPAAVVFSEPLYLPKGLFDADPETEPDQSFETVFPNYY</sequence>
<dbReference type="Proteomes" id="UP000001857">
    <property type="component" value="Plasmid pMJ100"/>
</dbReference>
<dbReference type="HOGENOM" id="CLU_595725_0_0_6"/>
<feature type="coiled-coil region" evidence="1">
    <location>
        <begin position="228"/>
        <end position="262"/>
    </location>
</feature>
<protein>
    <submittedName>
        <fullName evidence="4">Uncharacterized protein</fullName>
    </submittedName>
</protein>
<feature type="compositionally biased region" description="Polar residues" evidence="2">
    <location>
        <begin position="107"/>
        <end position="123"/>
    </location>
</feature>
<evidence type="ECO:0000256" key="1">
    <source>
        <dbReference type="SAM" id="Coils"/>
    </source>
</evidence>
<organism evidence="4 5">
    <name type="scientific">Aliivibrio fischeri (strain MJ11)</name>
    <name type="common">Vibrio fischeri</name>
    <dbReference type="NCBI Taxonomy" id="388396"/>
    <lineage>
        <taxon>Bacteria</taxon>
        <taxon>Pseudomonadati</taxon>
        <taxon>Pseudomonadota</taxon>
        <taxon>Gammaproteobacteria</taxon>
        <taxon>Vibrionales</taxon>
        <taxon>Vibrionaceae</taxon>
        <taxon>Aliivibrio</taxon>
    </lineage>
</organism>
<keyword evidence="3" id="KW-0472">Membrane</keyword>
<evidence type="ECO:0000256" key="3">
    <source>
        <dbReference type="SAM" id="Phobius"/>
    </source>
</evidence>
<feature type="region of interest" description="Disordered" evidence="2">
    <location>
        <begin position="107"/>
        <end position="167"/>
    </location>
</feature>
<reference evidence="4 5" key="2">
    <citation type="journal article" date="2009" name="Nature">
        <title>A single regulatory gene is sufficient to alter bacterial host range.</title>
        <authorList>
            <person name="Mandel M.J."/>
            <person name="Wollenberg M.S."/>
            <person name="Stabb E.V."/>
            <person name="Visick K.L."/>
            <person name="Ruby E.G."/>
        </authorList>
    </citation>
    <scope>NUCLEOTIDE SEQUENCE [LARGE SCALE GENOMIC DNA]</scope>
    <source>
        <strain evidence="4 5">MJ11</strain>
        <plasmid evidence="5">Plasmid pMJ100</plasmid>
    </source>
</reference>
<gene>
    <name evidence="4" type="ordered locus">VFMJ11_B0129</name>
</gene>
<feature type="region of interest" description="Disordered" evidence="2">
    <location>
        <begin position="56"/>
        <end position="92"/>
    </location>
</feature>
<geneLocation type="plasmid" evidence="4 5">
    <name>pMJ100</name>
</geneLocation>
<keyword evidence="4" id="KW-0614">Plasmid</keyword>
<evidence type="ECO:0000256" key="2">
    <source>
        <dbReference type="SAM" id="MobiDB-lite"/>
    </source>
</evidence>
<feature type="transmembrane region" description="Helical" evidence="3">
    <location>
        <begin position="26"/>
        <end position="45"/>
    </location>
</feature>
<evidence type="ECO:0000313" key="5">
    <source>
        <dbReference type="Proteomes" id="UP000001857"/>
    </source>
</evidence>
<feature type="compositionally biased region" description="Low complexity" evidence="2">
    <location>
        <begin position="68"/>
        <end position="77"/>
    </location>
</feature>
<accession>B5EW72</accession>
<feature type="compositionally biased region" description="Basic and acidic residues" evidence="2">
    <location>
        <begin position="124"/>
        <end position="167"/>
    </location>
</feature>